<feature type="transmembrane region" description="Helical" evidence="2">
    <location>
        <begin position="12"/>
        <end position="36"/>
    </location>
</feature>
<reference evidence="3 4" key="1">
    <citation type="submission" date="2024-02" db="EMBL/GenBank/DDBJ databases">
        <authorList>
            <person name="Vignale AGUSTIN F."/>
            <person name="Sosa J E."/>
            <person name="Modenutti C."/>
        </authorList>
    </citation>
    <scope>NUCLEOTIDE SEQUENCE [LARGE SCALE GENOMIC DNA]</scope>
</reference>
<keyword evidence="4" id="KW-1185">Reference proteome</keyword>
<accession>A0ABC8RN55</accession>
<name>A0ABC8RN55_9AQUA</name>
<feature type="transmembrane region" description="Helical" evidence="2">
    <location>
        <begin position="74"/>
        <end position="95"/>
    </location>
</feature>
<feature type="region of interest" description="Disordered" evidence="1">
    <location>
        <begin position="268"/>
        <end position="304"/>
    </location>
</feature>
<proteinExistence type="predicted"/>
<feature type="transmembrane region" description="Helical" evidence="2">
    <location>
        <begin position="42"/>
        <end position="62"/>
    </location>
</feature>
<evidence type="ECO:0000313" key="4">
    <source>
        <dbReference type="Proteomes" id="UP001642360"/>
    </source>
</evidence>
<dbReference type="EMBL" id="CAUOFW020001519">
    <property type="protein sequence ID" value="CAK9145975.1"/>
    <property type="molecule type" value="Genomic_DNA"/>
</dbReference>
<feature type="transmembrane region" description="Helical" evidence="2">
    <location>
        <begin position="115"/>
        <end position="133"/>
    </location>
</feature>
<organism evidence="3 4">
    <name type="scientific">Ilex paraguariensis</name>
    <name type="common">yerba mate</name>
    <dbReference type="NCBI Taxonomy" id="185542"/>
    <lineage>
        <taxon>Eukaryota</taxon>
        <taxon>Viridiplantae</taxon>
        <taxon>Streptophyta</taxon>
        <taxon>Embryophyta</taxon>
        <taxon>Tracheophyta</taxon>
        <taxon>Spermatophyta</taxon>
        <taxon>Magnoliopsida</taxon>
        <taxon>eudicotyledons</taxon>
        <taxon>Gunneridae</taxon>
        <taxon>Pentapetalae</taxon>
        <taxon>asterids</taxon>
        <taxon>campanulids</taxon>
        <taxon>Aquifoliales</taxon>
        <taxon>Aquifoliaceae</taxon>
        <taxon>Ilex</taxon>
    </lineage>
</organism>
<evidence type="ECO:0000256" key="1">
    <source>
        <dbReference type="SAM" id="MobiDB-lite"/>
    </source>
</evidence>
<comment type="caution">
    <text evidence="3">The sequence shown here is derived from an EMBL/GenBank/DDBJ whole genome shotgun (WGS) entry which is preliminary data.</text>
</comment>
<evidence type="ECO:0000256" key="2">
    <source>
        <dbReference type="SAM" id="Phobius"/>
    </source>
</evidence>
<dbReference type="Proteomes" id="UP001642360">
    <property type="component" value="Unassembled WGS sequence"/>
</dbReference>
<dbReference type="AlphaFoldDB" id="A0ABC8RN55"/>
<keyword evidence="2" id="KW-1133">Transmembrane helix</keyword>
<keyword evidence="2" id="KW-0472">Membrane</keyword>
<gene>
    <name evidence="3" type="ORF">ILEXP_LOCUS13791</name>
</gene>
<sequence length="329" mass="35972">MSKPISTVHMYYWIVAAAGSSFGSSWVAAVSALVFYGHSAGFIDGLAAVVLLDYWLSSWISVASHVIFCALQRALVLLSFGHLAAGFQLGSWHLLHFSDGTFSAFRVFFEDGSPETFIVFPAGYHEVFVLSVATRRGSRKNKNNEGGKTNIGEVEQMVTNEETPNVLRKGKAANDVMDSVLLENIVNQGPAQGEISKGTALSLEEEVNTDTQKSVGRDQNSLENRELLCDLNKQCSSIGDSFFVDYNYSPVRDVMIVVDDGRGLIQRTEPPDKGYWSDKGSSLSVNKSKQTLGEDVNGSIEPDVNSLEVYSQEVENENNMGEINLSSSQ</sequence>
<protein>
    <submittedName>
        <fullName evidence="3">Uncharacterized protein</fullName>
    </submittedName>
</protein>
<keyword evidence="2" id="KW-0812">Transmembrane</keyword>
<feature type="compositionally biased region" description="Polar residues" evidence="1">
    <location>
        <begin position="279"/>
        <end position="291"/>
    </location>
</feature>
<evidence type="ECO:0000313" key="3">
    <source>
        <dbReference type="EMBL" id="CAK9145975.1"/>
    </source>
</evidence>